<gene>
    <name evidence="5" type="ORF">AOA14_10910</name>
</gene>
<feature type="domain" description="Sulfatase N-terminal" evidence="4">
    <location>
        <begin position="34"/>
        <end position="439"/>
    </location>
</feature>
<keyword evidence="2" id="KW-1133">Transmembrane helix</keyword>
<dbReference type="Proteomes" id="UP000076234">
    <property type="component" value="Chromosome"/>
</dbReference>
<dbReference type="Gene3D" id="3.40.720.10">
    <property type="entry name" value="Alkaline Phosphatase, subunit A"/>
    <property type="match status" value="1"/>
</dbReference>
<dbReference type="InterPro" id="IPR000917">
    <property type="entry name" value="Sulfatase_N"/>
</dbReference>
<dbReference type="RefSeq" id="WP_062901826.1">
    <property type="nucleotide sequence ID" value="NZ_CP013342.1"/>
</dbReference>
<comment type="similarity">
    <text evidence="1">Belongs to the sulfatase family.</text>
</comment>
<evidence type="ECO:0000256" key="1">
    <source>
        <dbReference type="ARBA" id="ARBA00008779"/>
    </source>
</evidence>
<dbReference type="GO" id="GO:0004065">
    <property type="term" value="F:arylsulfatase activity"/>
    <property type="evidence" value="ECO:0007669"/>
    <property type="project" value="TreeGrafter"/>
</dbReference>
<keyword evidence="3" id="KW-0732">Signal</keyword>
<dbReference type="EMBL" id="CP013342">
    <property type="protein sequence ID" value="AMU95115.1"/>
    <property type="molecule type" value="Genomic_DNA"/>
</dbReference>
<keyword evidence="2" id="KW-0812">Transmembrane</keyword>
<evidence type="ECO:0000256" key="2">
    <source>
        <dbReference type="SAM" id="Phobius"/>
    </source>
</evidence>
<name>A0A142W0R0_9SPHN</name>
<dbReference type="InterPro" id="IPR017850">
    <property type="entry name" value="Alkaline_phosphatase_core_sf"/>
</dbReference>
<reference evidence="6" key="1">
    <citation type="submission" date="2015-11" db="EMBL/GenBank/DDBJ databases">
        <title>Complete genome sequence of a polyethylene glycol-degrading strain Sphingopyxis terrae strain 203-1 (NBRC 15098).</title>
        <authorList>
            <person name="Yoshiyuki O."/>
            <person name="Shouta N."/>
            <person name="Nagata Y."/>
            <person name="Numata M."/>
            <person name="Tsuchikane K."/>
            <person name="Hosoyama A."/>
            <person name="Yamazoe A."/>
            <person name="Tsuda M."/>
            <person name="Fujita N."/>
            <person name="Kawai F."/>
        </authorList>
    </citation>
    <scope>NUCLEOTIDE SEQUENCE [LARGE SCALE GENOMIC DNA]</scope>
    <source>
        <strain evidence="6">203-1</strain>
    </source>
</reference>
<dbReference type="CDD" id="cd16025">
    <property type="entry name" value="PAS_like"/>
    <property type="match status" value="1"/>
</dbReference>
<feature type="chain" id="PRO_5007502403" evidence="3">
    <location>
        <begin position="23"/>
        <end position="610"/>
    </location>
</feature>
<proteinExistence type="inferred from homology"/>
<dbReference type="KEGG" id="ster:AOA14_10910"/>
<dbReference type="SUPFAM" id="SSF53649">
    <property type="entry name" value="Alkaline phosphatase-like"/>
    <property type="match status" value="1"/>
</dbReference>
<reference evidence="5 6" key="2">
    <citation type="journal article" date="2016" name="Genome Announc.">
        <title>Complete Genome Sequence of Sphingopyxis terrae Strain 203-1 (NBRC 111660), a Polyethylene Glycol Degrader.</title>
        <authorList>
            <person name="Ohtsubo Y."/>
            <person name="Nonoyama S."/>
            <person name="Nagata Y."/>
            <person name="Numata M."/>
            <person name="Tsuchikane K."/>
            <person name="Hosoyama A."/>
            <person name="Yamazoe A."/>
            <person name="Tsuda M."/>
            <person name="Fujita N."/>
            <person name="Kawai F."/>
        </authorList>
    </citation>
    <scope>NUCLEOTIDE SEQUENCE [LARGE SCALE GENOMIC DNA]</scope>
    <source>
        <strain evidence="5 6">203-1</strain>
    </source>
</reference>
<keyword evidence="2" id="KW-0472">Membrane</keyword>
<evidence type="ECO:0000313" key="5">
    <source>
        <dbReference type="EMBL" id="AMU95115.1"/>
    </source>
</evidence>
<organism evidence="5 6">
    <name type="scientific">Sphingopyxis terrae subsp. terrae NBRC 15098</name>
    <dbReference type="NCBI Taxonomy" id="1219058"/>
    <lineage>
        <taxon>Bacteria</taxon>
        <taxon>Pseudomonadati</taxon>
        <taxon>Pseudomonadota</taxon>
        <taxon>Alphaproteobacteria</taxon>
        <taxon>Sphingomonadales</taxon>
        <taxon>Sphingomonadaceae</taxon>
        <taxon>Sphingopyxis</taxon>
    </lineage>
</organism>
<sequence length="610" mass="65317">MRRAFAAGIAAALVAAPLAAQTAVPTAPAAPRHPNIVILLADDWGFSDVGAFGAEFATPNIDALAHAGMRFSNFHVSGSCSPTRAMLQTGVMNHRAGLGNMPETIPDAHRGKPGYETVMNHSVVTIAEMLKAAGYRTYLTGKWHLGSDPTRLPEARGYDRAFSLADAGADNFDQEPIKGLYDKANWTDNGKPGVLPKDYYSSRFVVQKMIDYIDSDRASGKPFFASVNFLANHIPVQAPDSDIARYQAMYREGWTALRAARAKRAAALGIMPAGAPMVTMATTPDWQKLDSDERKAAVRVMQAYAGMATAADREIGRLVAHLKATGDYDNTIFVFLSDNGPEPTNPYNRLRNRLFLGMQYNTSIGNIGRRHSFSAIGPGWASAAAAPLSGYKFSATEGGLRVPLIIAWPGHPQVRAGAISKGLAHVTDIVPTLTDLAGVPGHGGSWSGRTVEPIAGRSLVPMLAGGAGSVHGDAPIGYELSGNAALFRGDYKLVRNLPPTGDGQWRLFDIASDPGETRDLAAAMPDRFAAMKADYAAFAKTNQVLEMPAGYTADEQINLYAWRQQGRKRAIQAGLVLGGAIVALSALLWLFVRRRRARGVDQANANMIGT</sequence>
<feature type="transmembrane region" description="Helical" evidence="2">
    <location>
        <begin position="573"/>
        <end position="592"/>
    </location>
</feature>
<evidence type="ECO:0000256" key="3">
    <source>
        <dbReference type="SAM" id="SignalP"/>
    </source>
</evidence>
<dbReference type="STRING" id="1219058.AOA14_10910"/>
<evidence type="ECO:0000259" key="4">
    <source>
        <dbReference type="Pfam" id="PF00884"/>
    </source>
</evidence>
<evidence type="ECO:0000313" key="6">
    <source>
        <dbReference type="Proteomes" id="UP000076234"/>
    </source>
</evidence>
<accession>A0A142W0R0</accession>
<protein>
    <submittedName>
        <fullName evidence="5">Arylsulfatase</fullName>
    </submittedName>
</protein>
<dbReference type="Pfam" id="PF00884">
    <property type="entry name" value="Sulfatase"/>
    <property type="match status" value="1"/>
</dbReference>
<dbReference type="PANTHER" id="PTHR42693">
    <property type="entry name" value="ARYLSULFATASE FAMILY MEMBER"/>
    <property type="match status" value="1"/>
</dbReference>
<dbReference type="AlphaFoldDB" id="A0A142W0R0"/>
<dbReference type="Gene3D" id="3.30.1120.10">
    <property type="match status" value="1"/>
</dbReference>
<dbReference type="PANTHER" id="PTHR42693:SF33">
    <property type="entry name" value="ARYLSULFATASE"/>
    <property type="match status" value="1"/>
</dbReference>
<feature type="signal peptide" evidence="3">
    <location>
        <begin position="1"/>
        <end position="22"/>
    </location>
</feature>
<dbReference type="InterPro" id="IPR050738">
    <property type="entry name" value="Sulfatase"/>
</dbReference>